<sequence length="72" mass="7769">PYHVVSEHPSLVLSSELFVLSLAADCCSAHWAAQPNSRSSGTALPSATLGERLVVRTFDALKDLLEPISENY</sequence>
<feature type="non-terminal residue" evidence="1">
    <location>
        <position position="1"/>
    </location>
</feature>
<comment type="caution">
    <text evidence="1">The sequence shown here is derived from an EMBL/GenBank/DDBJ whole genome shotgun (WGS) entry which is preliminary data.</text>
</comment>
<gene>
    <name evidence="1" type="ORF">LJD74_15685</name>
</gene>
<evidence type="ECO:0000313" key="1">
    <source>
        <dbReference type="EMBL" id="MCB8563426.1"/>
    </source>
</evidence>
<dbReference type="AlphaFoldDB" id="A0AAW4VIJ9"/>
<protein>
    <submittedName>
        <fullName evidence="1">Uncharacterized protein</fullName>
    </submittedName>
</protein>
<organism evidence="1 2">
    <name type="scientific">Faecalibacillus intestinalis</name>
    <dbReference type="NCBI Taxonomy" id="1982626"/>
    <lineage>
        <taxon>Bacteria</taxon>
        <taxon>Bacillati</taxon>
        <taxon>Bacillota</taxon>
        <taxon>Erysipelotrichia</taxon>
        <taxon>Erysipelotrichales</taxon>
        <taxon>Coprobacillaceae</taxon>
        <taxon>Faecalibacillus</taxon>
    </lineage>
</organism>
<name>A0AAW4VIJ9_9FIRM</name>
<feature type="non-terminal residue" evidence="1">
    <location>
        <position position="72"/>
    </location>
</feature>
<proteinExistence type="predicted"/>
<dbReference type="EMBL" id="JAJDKQ010000171">
    <property type="protein sequence ID" value="MCB8563426.1"/>
    <property type="molecule type" value="Genomic_DNA"/>
</dbReference>
<reference evidence="1" key="1">
    <citation type="submission" date="2021-10" db="EMBL/GenBank/DDBJ databases">
        <title>Collection of gut derived symbiotic bacterial strains cultured from healthy donors.</title>
        <authorList>
            <person name="Lin H."/>
            <person name="Littmann E."/>
            <person name="Kohout C."/>
            <person name="Pamer E.G."/>
        </authorList>
    </citation>
    <scope>NUCLEOTIDE SEQUENCE</scope>
    <source>
        <strain evidence="1">DFI.5.2</strain>
    </source>
</reference>
<accession>A0AAW4VIJ9</accession>
<evidence type="ECO:0000313" key="2">
    <source>
        <dbReference type="Proteomes" id="UP001197827"/>
    </source>
</evidence>
<dbReference type="Proteomes" id="UP001197827">
    <property type="component" value="Unassembled WGS sequence"/>
</dbReference>
<dbReference type="RefSeq" id="WP_227408776.1">
    <property type="nucleotide sequence ID" value="NZ_JAJDKQ010000171.1"/>
</dbReference>